<dbReference type="NCBIfam" id="TIGR00016">
    <property type="entry name" value="ackA"/>
    <property type="match status" value="1"/>
</dbReference>
<dbReference type="InterPro" id="IPR043129">
    <property type="entry name" value="ATPase_NBD"/>
</dbReference>
<keyword evidence="2 9" id="KW-0963">Cytoplasm</keyword>
<dbReference type="GO" id="GO:0005524">
    <property type="term" value="F:ATP binding"/>
    <property type="evidence" value="ECO:0007669"/>
    <property type="project" value="UniProtKB-KW"/>
</dbReference>
<keyword evidence="6 9" id="KW-0418">Kinase</keyword>
<dbReference type="GO" id="GO:0008776">
    <property type="term" value="F:acetate kinase activity"/>
    <property type="evidence" value="ECO:0007669"/>
    <property type="project" value="UniProtKB-UniRule"/>
</dbReference>
<dbReference type="InterPro" id="IPR023865">
    <property type="entry name" value="Aliphatic_acid_kinase_CS"/>
</dbReference>
<dbReference type="GO" id="GO:0005829">
    <property type="term" value="C:cytosol"/>
    <property type="evidence" value="ECO:0007669"/>
    <property type="project" value="TreeGrafter"/>
</dbReference>
<dbReference type="STRING" id="408657.SAMN04487995_4450"/>
<dbReference type="InterPro" id="IPR004372">
    <property type="entry name" value="Ac/propionate_kinase"/>
</dbReference>
<dbReference type="HAMAP" id="MF_00020">
    <property type="entry name" value="Acetate_kinase"/>
    <property type="match status" value="1"/>
</dbReference>
<dbReference type="UniPathway" id="UPA00340">
    <property type="reaction ID" value="UER00458"/>
</dbReference>
<dbReference type="AlphaFoldDB" id="A0A1H6YQA4"/>
<dbReference type="EMBL" id="FNXY01000007">
    <property type="protein sequence ID" value="SEJ39500.1"/>
    <property type="molecule type" value="Genomic_DNA"/>
</dbReference>
<dbReference type="EC" id="2.7.2.1" evidence="9"/>
<feature type="binding site" evidence="9">
    <location>
        <begin position="283"/>
        <end position="285"/>
    </location>
    <ligand>
        <name>ATP</name>
        <dbReference type="ChEBI" id="CHEBI:30616"/>
    </ligand>
</feature>
<reference evidence="11 12" key="1">
    <citation type="submission" date="2016-10" db="EMBL/GenBank/DDBJ databases">
        <authorList>
            <person name="de Groot N.N."/>
        </authorList>
    </citation>
    <scope>NUCLEOTIDE SEQUENCE [LARGE SCALE GENOMIC DNA]</scope>
    <source>
        <strain evidence="11 12">DSM 19938</strain>
    </source>
</reference>
<feature type="active site" description="Proton donor/acceptor" evidence="9">
    <location>
        <position position="149"/>
    </location>
</feature>
<evidence type="ECO:0000256" key="7">
    <source>
        <dbReference type="ARBA" id="ARBA00022840"/>
    </source>
</evidence>
<gene>
    <name evidence="9" type="primary">ackA</name>
    <name evidence="11" type="ORF">SAMN04487995_4450</name>
</gene>
<evidence type="ECO:0000256" key="3">
    <source>
        <dbReference type="ARBA" id="ARBA00022679"/>
    </source>
</evidence>
<organism evidence="11 12">
    <name type="scientific">Dyadobacter koreensis</name>
    <dbReference type="NCBI Taxonomy" id="408657"/>
    <lineage>
        <taxon>Bacteria</taxon>
        <taxon>Pseudomonadati</taxon>
        <taxon>Bacteroidota</taxon>
        <taxon>Cytophagia</taxon>
        <taxon>Cytophagales</taxon>
        <taxon>Spirosomataceae</taxon>
        <taxon>Dyadobacter</taxon>
    </lineage>
</organism>
<evidence type="ECO:0000256" key="2">
    <source>
        <dbReference type="ARBA" id="ARBA00022490"/>
    </source>
</evidence>
<dbReference type="PANTHER" id="PTHR21060">
    <property type="entry name" value="ACETATE KINASE"/>
    <property type="match status" value="1"/>
</dbReference>
<feature type="site" description="Transition state stabilizer" evidence="9">
    <location>
        <position position="241"/>
    </location>
</feature>
<dbReference type="GO" id="GO:0000287">
    <property type="term" value="F:magnesium ion binding"/>
    <property type="evidence" value="ECO:0007669"/>
    <property type="project" value="UniProtKB-UniRule"/>
</dbReference>
<evidence type="ECO:0000256" key="6">
    <source>
        <dbReference type="ARBA" id="ARBA00022777"/>
    </source>
</evidence>
<accession>A0A1H6YQA4</accession>
<comment type="caution">
    <text evidence="9">Lacks conserved residue(s) required for the propagation of feature annotation.</text>
</comment>
<dbReference type="Proteomes" id="UP000199532">
    <property type="component" value="Unassembled WGS sequence"/>
</dbReference>
<keyword evidence="4 9" id="KW-0479">Metal-binding</keyword>
<protein>
    <recommendedName>
        <fullName evidence="9">Acetate kinase</fullName>
        <ecNumber evidence="9">2.7.2.1</ecNumber>
    </recommendedName>
    <alternativeName>
        <fullName evidence="9">Acetokinase</fullName>
    </alternativeName>
</protein>
<proteinExistence type="inferred from homology"/>
<evidence type="ECO:0000313" key="12">
    <source>
        <dbReference type="Proteomes" id="UP000199532"/>
    </source>
</evidence>
<evidence type="ECO:0000256" key="4">
    <source>
        <dbReference type="ARBA" id="ARBA00022723"/>
    </source>
</evidence>
<comment type="catalytic activity">
    <reaction evidence="9">
        <text>acetate + ATP = acetyl phosphate + ADP</text>
        <dbReference type="Rhea" id="RHEA:11352"/>
        <dbReference type="ChEBI" id="CHEBI:22191"/>
        <dbReference type="ChEBI" id="CHEBI:30089"/>
        <dbReference type="ChEBI" id="CHEBI:30616"/>
        <dbReference type="ChEBI" id="CHEBI:456216"/>
        <dbReference type="EC" id="2.7.2.1"/>
    </reaction>
</comment>
<dbReference type="PROSITE" id="PS01076">
    <property type="entry name" value="ACETATE_KINASE_2"/>
    <property type="match status" value="1"/>
</dbReference>
<dbReference type="RefSeq" id="WP_090338451.1">
    <property type="nucleotide sequence ID" value="NZ_FNXY01000007.1"/>
</dbReference>
<keyword evidence="8 9" id="KW-0460">Magnesium</keyword>
<feature type="binding site" evidence="9">
    <location>
        <begin position="208"/>
        <end position="212"/>
    </location>
    <ligand>
        <name>ATP</name>
        <dbReference type="ChEBI" id="CHEBI:30616"/>
    </ligand>
</feature>
<feature type="binding site" evidence="9">
    <location>
        <position position="12"/>
    </location>
    <ligand>
        <name>Mg(2+)</name>
        <dbReference type="ChEBI" id="CHEBI:18420"/>
    </ligand>
</feature>
<name>A0A1H6YQA4_9BACT</name>
<evidence type="ECO:0000256" key="5">
    <source>
        <dbReference type="ARBA" id="ARBA00022741"/>
    </source>
</evidence>
<comment type="pathway">
    <text evidence="9">Metabolic intermediate biosynthesis; acetyl-CoA biosynthesis; acetyl-CoA from acetate: step 1/2.</text>
</comment>
<feature type="site" description="Transition state stabilizer" evidence="9">
    <location>
        <position position="180"/>
    </location>
</feature>
<dbReference type="PANTHER" id="PTHR21060:SF21">
    <property type="entry name" value="ACETATE KINASE"/>
    <property type="match status" value="1"/>
</dbReference>
<comment type="subcellular location">
    <subcellularLocation>
        <location evidence="9">Cytoplasm</location>
    </subcellularLocation>
</comment>
<comment type="cofactor">
    <cofactor evidence="9">
        <name>Mg(2+)</name>
        <dbReference type="ChEBI" id="CHEBI:18420"/>
    </cofactor>
    <cofactor evidence="9">
        <name>Mn(2+)</name>
        <dbReference type="ChEBI" id="CHEBI:29035"/>
    </cofactor>
    <text evidence="9">Mg(2+). Can also accept Mn(2+).</text>
</comment>
<sequence>MSDPINHILTINGGSSSIRFAIYQAKPAFKILLSGKLENIGNKNTRPLLTHTESKKSESIKIKENTYSYAASFLIDWLEKHPSFSSVLAIGHRIVHGMQHTQPQEITPELLDYLKKISPYDPEHLPEEIKMIELFSKQHPAIKQVACFDTAFHASMPAVAKRLSVPRRLQEKGIQRYGFHGLSYAYLMQELESLAGKEAANGKIILAHLGNGVSLTAVSKGQSVDTSMGFTPASGVMMGTRSGDIDPGIAWYMMQFEKLSPKQFSHLVNHESGLLGVSETSSDMRDLIDSSKSDQRAEEAIELFCYPIKKSIGSFAAVLGGVDTLVFSGGIGENIPEIRNRICQDLSFLGIELDDKQNQKNDPIISTSSGKVKVRVIATNEELLIARLVSQVINHVI</sequence>
<dbReference type="Pfam" id="PF00871">
    <property type="entry name" value="Acetate_kinase"/>
    <property type="match status" value="1"/>
</dbReference>
<dbReference type="GO" id="GO:0006083">
    <property type="term" value="P:acetate metabolic process"/>
    <property type="evidence" value="ECO:0007669"/>
    <property type="project" value="TreeGrafter"/>
</dbReference>
<feature type="binding site" evidence="9">
    <location>
        <position position="381"/>
    </location>
    <ligand>
        <name>Mg(2+)</name>
        <dbReference type="ChEBI" id="CHEBI:18420"/>
    </ligand>
</feature>
<keyword evidence="5 9" id="KW-0547">Nucleotide-binding</keyword>
<evidence type="ECO:0000256" key="1">
    <source>
        <dbReference type="ARBA" id="ARBA00008748"/>
    </source>
</evidence>
<dbReference type="SUPFAM" id="SSF53067">
    <property type="entry name" value="Actin-like ATPase domain"/>
    <property type="match status" value="2"/>
</dbReference>
<dbReference type="OrthoDB" id="9802453at2"/>
<dbReference type="GO" id="GO:0006085">
    <property type="term" value="P:acetyl-CoA biosynthetic process"/>
    <property type="evidence" value="ECO:0007669"/>
    <property type="project" value="UniProtKB-UniRule"/>
</dbReference>
<comment type="subunit">
    <text evidence="9">Homodimer.</text>
</comment>
<evidence type="ECO:0000256" key="10">
    <source>
        <dbReference type="RuleBase" id="RU003835"/>
    </source>
</evidence>
<keyword evidence="12" id="KW-1185">Reference proteome</keyword>
<evidence type="ECO:0000256" key="8">
    <source>
        <dbReference type="ARBA" id="ARBA00022842"/>
    </source>
</evidence>
<evidence type="ECO:0000313" key="11">
    <source>
        <dbReference type="EMBL" id="SEJ39500.1"/>
    </source>
</evidence>
<comment type="similarity">
    <text evidence="1 9 10">Belongs to the acetokinase family.</text>
</comment>
<keyword evidence="7 9" id="KW-0067">ATP-binding</keyword>
<dbReference type="PRINTS" id="PR00471">
    <property type="entry name" value="ACETATEKNASE"/>
</dbReference>
<keyword evidence="3 9" id="KW-0808">Transferase</keyword>
<dbReference type="PIRSF" id="PIRSF000722">
    <property type="entry name" value="Acetate_prop_kin"/>
    <property type="match status" value="1"/>
</dbReference>
<dbReference type="Gene3D" id="3.30.420.40">
    <property type="match status" value="2"/>
</dbReference>
<dbReference type="InterPro" id="IPR000890">
    <property type="entry name" value="Aliphatic_acid_kin_short-chain"/>
</dbReference>
<feature type="binding site" evidence="9">
    <location>
        <position position="93"/>
    </location>
    <ligand>
        <name>substrate</name>
    </ligand>
</feature>
<comment type="function">
    <text evidence="9">Catalyzes the formation of acetyl phosphate from acetate and ATP. Can also catalyze the reverse reaction.</text>
</comment>
<evidence type="ECO:0000256" key="9">
    <source>
        <dbReference type="HAMAP-Rule" id="MF_00020"/>
    </source>
</evidence>
<feature type="binding site" evidence="9">
    <location>
        <begin position="330"/>
        <end position="334"/>
    </location>
    <ligand>
        <name>ATP</name>
        <dbReference type="ChEBI" id="CHEBI:30616"/>
    </ligand>
</feature>